<evidence type="ECO:0000313" key="8">
    <source>
        <dbReference type="Proteomes" id="UP000199079"/>
    </source>
</evidence>
<keyword evidence="2" id="KW-0813">Transport</keyword>
<dbReference type="AlphaFoldDB" id="A0A1H3HNB0"/>
<dbReference type="InterPro" id="IPR003593">
    <property type="entry name" value="AAA+_ATPase"/>
</dbReference>
<dbReference type="OrthoDB" id="97750at2157"/>
<evidence type="ECO:0000256" key="2">
    <source>
        <dbReference type="ARBA" id="ARBA00022448"/>
    </source>
</evidence>
<sequence>MGSSNSHTHLLELDDVRSGYGETEVLNGISMTVDEGEVVALIGRNGAGKTTTLRTIMGHLVPTTGTINYRGSDISQRDVAKTAQQGITLVPEDRQIFPGLSIRENAKISEVGTTHNEGWDVDDALSLFANLEGKENRPGSALSGGEQQMLAIARALVSGPELLVLDEPTEGLAPKIVDEVAGIIADLKSRGLTILLVEQNVETAIELADRVYVLDRGEIVFEGTTEEFTADENIKESYLGISE</sequence>
<reference evidence="8" key="1">
    <citation type="submission" date="2016-10" db="EMBL/GenBank/DDBJ databases">
        <authorList>
            <person name="Varghese N."/>
            <person name="Submissions S."/>
        </authorList>
    </citation>
    <scope>NUCLEOTIDE SEQUENCE [LARGE SCALE GENOMIC DNA]</scope>
    <source>
        <strain evidence="8">DC30,IBRC 10041,KCTC 4046</strain>
    </source>
</reference>
<feature type="domain" description="ABC transporter" evidence="6">
    <location>
        <begin position="11"/>
        <end position="241"/>
    </location>
</feature>
<dbReference type="PANTHER" id="PTHR43820:SF2">
    <property type="entry name" value="ABC TRANSPORTER ATP-BINDING PROTEIN"/>
    <property type="match status" value="1"/>
</dbReference>
<dbReference type="InterPro" id="IPR017871">
    <property type="entry name" value="ABC_transporter-like_CS"/>
</dbReference>
<dbReference type="InterPro" id="IPR027417">
    <property type="entry name" value="P-loop_NTPase"/>
</dbReference>
<evidence type="ECO:0000259" key="6">
    <source>
        <dbReference type="PROSITE" id="PS50893"/>
    </source>
</evidence>
<dbReference type="RefSeq" id="WP_092731689.1">
    <property type="nucleotide sequence ID" value="NZ_FNPC01000003.1"/>
</dbReference>
<dbReference type="GO" id="GO:0015658">
    <property type="term" value="F:branched-chain amino acid transmembrane transporter activity"/>
    <property type="evidence" value="ECO:0007669"/>
    <property type="project" value="TreeGrafter"/>
</dbReference>
<evidence type="ECO:0000256" key="5">
    <source>
        <dbReference type="ARBA" id="ARBA00022970"/>
    </source>
</evidence>
<gene>
    <name evidence="7" type="ORF">SAMN05216564_103328</name>
</gene>
<keyword evidence="4 7" id="KW-0067">ATP-binding</keyword>
<accession>A0A1H3HNB0</accession>
<dbReference type="Gene3D" id="3.40.50.300">
    <property type="entry name" value="P-loop containing nucleotide triphosphate hydrolases"/>
    <property type="match status" value="1"/>
</dbReference>
<keyword evidence="8" id="KW-1185">Reference proteome</keyword>
<dbReference type="InterPro" id="IPR003439">
    <property type="entry name" value="ABC_transporter-like_ATP-bd"/>
</dbReference>
<evidence type="ECO:0000313" key="7">
    <source>
        <dbReference type="EMBL" id="SDY16268.1"/>
    </source>
</evidence>
<dbReference type="PANTHER" id="PTHR43820">
    <property type="entry name" value="HIGH-AFFINITY BRANCHED-CHAIN AMINO ACID TRANSPORT ATP-BINDING PROTEIN LIVF"/>
    <property type="match status" value="1"/>
</dbReference>
<dbReference type="GO" id="GO:0015807">
    <property type="term" value="P:L-amino acid transport"/>
    <property type="evidence" value="ECO:0007669"/>
    <property type="project" value="TreeGrafter"/>
</dbReference>
<comment type="similarity">
    <text evidence="1">Belongs to the ABC transporter superfamily.</text>
</comment>
<dbReference type="PROSITE" id="PS50893">
    <property type="entry name" value="ABC_TRANSPORTER_2"/>
    <property type="match status" value="1"/>
</dbReference>
<proteinExistence type="inferred from homology"/>
<keyword evidence="3" id="KW-0547">Nucleotide-binding</keyword>
<organism evidence="7 8">
    <name type="scientific">Halopenitus persicus</name>
    <dbReference type="NCBI Taxonomy" id="1048396"/>
    <lineage>
        <taxon>Archaea</taxon>
        <taxon>Methanobacteriati</taxon>
        <taxon>Methanobacteriota</taxon>
        <taxon>Stenosarchaea group</taxon>
        <taxon>Halobacteria</taxon>
        <taxon>Halobacteriales</taxon>
        <taxon>Haloferacaceae</taxon>
        <taxon>Halopenitus</taxon>
    </lineage>
</organism>
<evidence type="ECO:0000256" key="3">
    <source>
        <dbReference type="ARBA" id="ARBA00022741"/>
    </source>
</evidence>
<keyword evidence="5" id="KW-0029">Amino-acid transport</keyword>
<protein>
    <submittedName>
        <fullName evidence="7">Amino acid/amide ABC transporter ATP-binding protein 2, HAAT family</fullName>
    </submittedName>
</protein>
<name>A0A1H3HNB0_9EURY</name>
<dbReference type="PROSITE" id="PS00211">
    <property type="entry name" value="ABC_TRANSPORTER_1"/>
    <property type="match status" value="1"/>
</dbReference>
<dbReference type="Pfam" id="PF00005">
    <property type="entry name" value="ABC_tran"/>
    <property type="match status" value="1"/>
</dbReference>
<dbReference type="Proteomes" id="UP000199079">
    <property type="component" value="Unassembled WGS sequence"/>
</dbReference>
<dbReference type="GO" id="GO:0016887">
    <property type="term" value="F:ATP hydrolysis activity"/>
    <property type="evidence" value="ECO:0007669"/>
    <property type="project" value="InterPro"/>
</dbReference>
<dbReference type="SUPFAM" id="SSF52540">
    <property type="entry name" value="P-loop containing nucleoside triphosphate hydrolases"/>
    <property type="match status" value="1"/>
</dbReference>
<dbReference type="InterPro" id="IPR052156">
    <property type="entry name" value="BCAA_Transport_ATP-bd_LivF"/>
</dbReference>
<evidence type="ECO:0000256" key="1">
    <source>
        <dbReference type="ARBA" id="ARBA00005417"/>
    </source>
</evidence>
<dbReference type="GO" id="GO:0005524">
    <property type="term" value="F:ATP binding"/>
    <property type="evidence" value="ECO:0007669"/>
    <property type="project" value="UniProtKB-KW"/>
</dbReference>
<dbReference type="SMART" id="SM00382">
    <property type="entry name" value="AAA"/>
    <property type="match status" value="1"/>
</dbReference>
<dbReference type="EMBL" id="FNPC01000003">
    <property type="protein sequence ID" value="SDY16268.1"/>
    <property type="molecule type" value="Genomic_DNA"/>
</dbReference>
<dbReference type="CDD" id="cd03224">
    <property type="entry name" value="ABC_TM1139_LivF_branched"/>
    <property type="match status" value="1"/>
</dbReference>
<evidence type="ECO:0000256" key="4">
    <source>
        <dbReference type="ARBA" id="ARBA00022840"/>
    </source>
</evidence>